<sequence>MPSTGTGGNYLPVELLLDISGLFKDNPGEYTTTLAALCGLATGEPALPSMSGWGPMMRAYNSLSCAKSSTWEKLDYPGSAAPNRLKSAVQMRHSDTPFSEGFWTGAYNPMWNILSKPTTGHLHPWSCTTGAFNTYRGGGRKDDDWLKGREAVLRKLVEMELDINLPVHETLWNLWMEDFVNTAPRMREAMSGLQTCLTSWGSNPPFHSFEDVSLLSLLLKLGADPNIPNEAGMTPVSCMVLLSEACRLAPSLDVPMPDGRTPVDVCINAMNKKNQGSKYWGANLLLHMLQHVTEGCISPELRAEEGHWIRLLQPSRITGWRTLWETQY</sequence>
<keyword evidence="2" id="KW-1185">Reference proteome</keyword>
<dbReference type="Proteomes" id="UP001174936">
    <property type="component" value="Unassembled WGS sequence"/>
</dbReference>
<accession>A0AA39YJ99</accession>
<dbReference type="EMBL" id="JAULSV010000002">
    <property type="protein sequence ID" value="KAK0652526.1"/>
    <property type="molecule type" value="Genomic_DNA"/>
</dbReference>
<dbReference type="AlphaFoldDB" id="A0AA39YJ99"/>
<organism evidence="1 2">
    <name type="scientific">Cercophora newfieldiana</name>
    <dbReference type="NCBI Taxonomy" id="92897"/>
    <lineage>
        <taxon>Eukaryota</taxon>
        <taxon>Fungi</taxon>
        <taxon>Dikarya</taxon>
        <taxon>Ascomycota</taxon>
        <taxon>Pezizomycotina</taxon>
        <taxon>Sordariomycetes</taxon>
        <taxon>Sordariomycetidae</taxon>
        <taxon>Sordariales</taxon>
        <taxon>Lasiosphaeriaceae</taxon>
        <taxon>Cercophora</taxon>
    </lineage>
</organism>
<name>A0AA39YJ99_9PEZI</name>
<reference evidence="1" key="1">
    <citation type="submission" date="2023-06" db="EMBL/GenBank/DDBJ databases">
        <title>Genome-scale phylogeny and comparative genomics of the fungal order Sordariales.</title>
        <authorList>
            <consortium name="Lawrence Berkeley National Laboratory"/>
            <person name="Hensen N."/>
            <person name="Bonometti L."/>
            <person name="Westerberg I."/>
            <person name="Brannstrom I.O."/>
            <person name="Guillou S."/>
            <person name="Cros-Aarteil S."/>
            <person name="Calhoun S."/>
            <person name="Haridas S."/>
            <person name="Kuo A."/>
            <person name="Mondo S."/>
            <person name="Pangilinan J."/>
            <person name="Riley R."/>
            <person name="Labutti K."/>
            <person name="Andreopoulos B."/>
            <person name="Lipzen A."/>
            <person name="Chen C."/>
            <person name="Yanf M."/>
            <person name="Daum C."/>
            <person name="Ng V."/>
            <person name="Clum A."/>
            <person name="Steindorff A."/>
            <person name="Ohm R."/>
            <person name="Martin F."/>
            <person name="Silar P."/>
            <person name="Natvig D."/>
            <person name="Lalanne C."/>
            <person name="Gautier V."/>
            <person name="Ament-Velasquez S.L."/>
            <person name="Kruys A."/>
            <person name="Hutchinson M.I."/>
            <person name="Powell A.J."/>
            <person name="Barry K."/>
            <person name="Miller A.N."/>
            <person name="Grigoriev I.V."/>
            <person name="Debuchy R."/>
            <person name="Gladieux P."/>
            <person name="Thoren M.H."/>
            <person name="Johannesson H."/>
        </authorList>
    </citation>
    <scope>NUCLEOTIDE SEQUENCE</scope>
    <source>
        <strain evidence="1">SMH2532-1</strain>
    </source>
</reference>
<protein>
    <submittedName>
        <fullName evidence="1">Uncharacterized protein</fullName>
    </submittedName>
</protein>
<gene>
    <name evidence="1" type="ORF">B0T16DRAFT_490363</name>
</gene>
<proteinExistence type="predicted"/>
<evidence type="ECO:0000313" key="1">
    <source>
        <dbReference type="EMBL" id="KAK0652526.1"/>
    </source>
</evidence>
<dbReference type="InterPro" id="IPR036770">
    <property type="entry name" value="Ankyrin_rpt-contain_sf"/>
</dbReference>
<evidence type="ECO:0000313" key="2">
    <source>
        <dbReference type="Proteomes" id="UP001174936"/>
    </source>
</evidence>
<comment type="caution">
    <text evidence="1">The sequence shown here is derived from an EMBL/GenBank/DDBJ whole genome shotgun (WGS) entry which is preliminary data.</text>
</comment>
<dbReference type="Gene3D" id="1.25.40.20">
    <property type="entry name" value="Ankyrin repeat-containing domain"/>
    <property type="match status" value="1"/>
</dbReference>